<dbReference type="Gene3D" id="3.40.50.150">
    <property type="entry name" value="Vaccinia Virus protein VP39"/>
    <property type="match status" value="1"/>
</dbReference>
<evidence type="ECO:0000259" key="7">
    <source>
        <dbReference type="Pfam" id="PF02475"/>
    </source>
</evidence>
<dbReference type="GO" id="GO:0032259">
    <property type="term" value="P:methylation"/>
    <property type="evidence" value="ECO:0007669"/>
    <property type="project" value="UniProtKB-KW"/>
</dbReference>
<feature type="domain" description="Tetrapyrrole methylase" evidence="6">
    <location>
        <begin position="3"/>
        <end position="197"/>
    </location>
</feature>
<dbReference type="EC" id="2.1.1.132" evidence="8"/>
<dbReference type="SUPFAM" id="SSF53790">
    <property type="entry name" value="Tetrapyrrole methylase"/>
    <property type="match status" value="1"/>
</dbReference>
<evidence type="ECO:0000256" key="2">
    <source>
        <dbReference type="ARBA" id="ARBA00022573"/>
    </source>
</evidence>
<proteinExistence type="predicted"/>
<keyword evidence="9" id="KW-1185">Reference proteome</keyword>
<dbReference type="Pfam" id="PF00590">
    <property type="entry name" value="TP_methylase"/>
    <property type="match status" value="1"/>
</dbReference>
<dbReference type="InterPro" id="IPR014008">
    <property type="entry name" value="Cbl_synth_MTase_CbiT"/>
</dbReference>
<evidence type="ECO:0000313" key="9">
    <source>
        <dbReference type="Proteomes" id="UP000032946"/>
    </source>
</evidence>
<dbReference type="AlphaFoldDB" id="A0A9P1NXW2"/>
<dbReference type="Gene3D" id="3.30.950.10">
    <property type="entry name" value="Methyltransferase, Cobalt-precorrin-4 Transmethylase, Domain 2"/>
    <property type="match status" value="1"/>
</dbReference>
<dbReference type="PANTHER" id="PTHR43182:SF1">
    <property type="entry name" value="COBALT-PRECORRIN-7 C(5)-METHYLTRANSFERASE"/>
    <property type="match status" value="1"/>
</dbReference>
<name>A0A9P1NXW2_9CYAN</name>
<dbReference type="InterPro" id="IPR050714">
    <property type="entry name" value="Cobalamin_biosynth_MTase"/>
</dbReference>
<evidence type="ECO:0000256" key="1">
    <source>
        <dbReference type="ARBA" id="ARBA00004953"/>
    </source>
</evidence>
<dbReference type="InterPro" id="IPR035996">
    <property type="entry name" value="4pyrrol_Methylase_sf"/>
</dbReference>
<dbReference type="InterPro" id="IPR012818">
    <property type="entry name" value="CbiE"/>
</dbReference>
<evidence type="ECO:0000259" key="6">
    <source>
        <dbReference type="Pfam" id="PF00590"/>
    </source>
</evidence>
<evidence type="ECO:0000313" key="8">
    <source>
        <dbReference type="EMBL" id="CDM94059.1"/>
    </source>
</evidence>
<dbReference type="GO" id="GO:0009236">
    <property type="term" value="P:cobalamin biosynthetic process"/>
    <property type="evidence" value="ECO:0007669"/>
    <property type="project" value="UniProtKB-KW"/>
</dbReference>
<dbReference type="Pfam" id="PF02475">
    <property type="entry name" value="TRM5-TYW2_MTfase"/>
    <property type="match status" value="1"/>
</dbReference>
<reference evidence="8 9" key="1">
    <citation type="submission" date="2014-02" db="EMBL/GenBank/DDBJ databases">
        <authorList>
            <person name="Genoscope - CEA"/>
        </authorList>
    </citation>
    <scope>NUCLEOTIDE SEQUENCE [LARGE SCALE GENOMIC DNA]</scope>
    <source>
        <strain evidence="8 9">PCC 8005</strain>
    </source>
</reference>
<evidence type="ECO:0000256" key="5">
    <source>
        <dbReference type="ARBA" id="ARBA00022691"/>
    </source>
</evidence>
<dbReference type="GO" id="GO:0046025">
    <property type="term" value="F:precorrin-6Y C5,15-methyltransferase (decarboxylating) activity"/>
    <property type="evidence" value="ECO:0007669"/>
    <property type="project" value="UniProtKB-EC"/>
</dbReference>
<dbReference type="InterPro" id="IPR006365">
    <property type="entry name" value="Cbl_synth_CobL"/>
</dbReference>
<dbReference type="NCBIfam" id="TIGR02467">
    <property type="entry name" value="CbiE"/>
    <property type="match status" value="1"/>
</dbReference>
<evidence type="ECO:0000256" key="3">
    <source>
        <dbReference type="ARBA" id="ARBA00022603"/>
    </source>
</evidence>
<dbReference type="Gene3D" id="3.40.1010.10">
    <property type="entry name" value="Cobalt-precorrin-4 Transmethylase, Domain 1"/>
    <property type="match status" value="1"/>
</dbReference>
<comment type="pathway">
    <text evidence="1">Cofactor biosynthesis; adenosylcobalamin biosynthesis.</text>
</comment>
<dbReference type="PANTHER" id="PTHR43182">
    <property type="entry name" value="COBALT-PRECORRIN-6B C(15)-METHYLTRANSFERASE (DECARBOXYLATING)"/>
    <property type="match status" value="1"/>
</dbReference>
<dbReference type="RefSeq" id="WP_008049407.1">
    <property type="nucleotide sequence ID" value="NZ_FO818640.1"/>
</dbReference>
<feature type="domain" description="TRM5/TYW2-like methyltransferase" evidence="7">
    <location>
        <begin position="265"/>
        <end position="344"/>
    </location>
</feature>
<organism evidence="8 9">
    <name type="scientific">Limnospira indica PCC 8005</name>
    <dbReference type="NCBI Taxonomy" id="376219"/>
    <lineage>
        <taxon>Bacteria</taxon>
        <taxon>Bacillati</taxon>
        <taxon>Cyanobacteriota</taxon>
        <taxon>Cyanophyceae</taxon>
        <taxon>Oscillatoriophycideae</taxon>
        <taxon>Oscillatoriales</taxon>
        <taxon>Sirenicapillariaceae</taxon>
        <taxon>Limnospira</taxon>
    </lineage>
</organism>
<dbReference type="InterPro" id="IPR014776">
    <property type="entry name" value="4pyrrole_Mease_sub2"/>
</dbReference>
<keyword evidence="2" id="KW-0169">Cobalamin biosynthesis</keyword>
<dbReference type="PIRSF" id="PIRSF036428">
    <property type="entry name" value="CobL"/>
    <property type="match status" value="1"/>
</dbReference>
<dbReference type="SUPFAM" id="SSF53335">
    <property type="entry name" value="S-adenosyl-L-methionine-dependent methyltransferases"/>
    <property type="match status" value="1"/>
</dbReference>
<dbReference type="InterPro" id="IPR056743">
    <property type="entry name" value="TRM5-TYW2-like_MTfase"/>
</dbReference>
<accession>A0A9P1NXW2</accession>
<sequence length="430" mass="48355">MTIHIIGINLDGLAGLSDSVRRVVKRGNLLVGNSRNLGYLSSYETIPKLLLTDMVETLSELKQWLTNWERNYQTNPEVIFLVSGDPLFFDVGGLLAAHFPADQLIFYPHISPIQLAFNRLQIPWEDARIIRVDSRSIDSLTQALKEGVKKIGILTSVDYPPQAIAQLILSLDLAKVYQFWVAENLGGENERVQPYPVDRINNYQFSPLNLVILLPDLPAIIDQVDLANLPSLGIPDHLFFGNSNQPELITPRELRILALGELGLQPNQVVWDMQASPGCLSVEIARLFPQSTIYAIEKTASGTCLIEQNCRRFQINNVISINGEAPSILHHLRTPDRIFMGIPDNNLPEILGICSIRLSPGGRIVVVLRTLEHINLALQWVKDKITREKHWNYHLLQVQLSRSFSLGSLTRFVSVNPVTILTIYNHSLFS</sequence>
<dbReference type="Proteomes" id="UP000032946">
    <property type="component" value="Chromosome"/>
</dbReference>
<dbReference type="NCBIfam" id="TIGR02469">
    <property type="entry name" value="CbiT"/>
    <property type="match status" value="1"/>
</dbReference>
<dbReference type="InterPro" id="IPR029063">
    <property type="entry name" value="SAM-dependent_MTases_sf"/>
</dbReference>
<dbReference type="InterPro" id="IPR000878">
    <property type="entry name" value="4pyrrol_Mease"/>
</dbReference>
<keyword evidence="3 8" id="KW-0489">Methyltransferase</keyword>
<dbReference type="EMBL" id="FO818640">
    <property type="protein sequence ID" value="CDM94059.1"/>
    <property type="molecule type" value="Genomic_DNA"/>
</dbReference>
<dbReference type="GO" id="GO:0008276">
    <property type="term" value="F:protein methyltransferase activity"/>
    <property type="evidence" value="ECO:0007669"/>
    <property type="project" value="InterPro"/>
</dbReference>
<evidence type="ECO:0000256" key="4">
    <source>
        <dbReference type="ARBA" id="ARBA00022679"/>
    </source>
</evidence>
<protein>
    <submittedName>
        <fullName evidence="8">Precorrin-6y methylase</fullName>
        <ecNumber evidence="8">2.1.1.132</ecNumber>
    </submittedName>
</protein>
<keyword evidence="4 8" id="KW-0808">Transferase</keyword>
<dbReference type="InterPro" id="IPR014777">
    <property type="entry name" value="4pyrrole_Mease_sub1"/>
</dbReference>
<dbReference type="CDD" id="cd11644">
    <property type="entry name" value="Precorrin-6Y-MT"/>
    <property type="match status" value="1"/>
</dbReference>
<gene>
    <name evidence="8" type="ORF">ARTHRO_11733</name>
</gene>
<keyword evidence="5" id="KW-0949">S-adenosyl-L-methionine</keyword>